<evidence type="ECO:0000313" key="3">
    <source>
        <dbReference type="Proteomes" id="UP000269945"/>
    </source>
</evidence>
<keyword evidence="3" id="KW-1185">Reference proteome</keyword>
<evidence type="ECO:0000256" key="1">
    <source>
        <dbReference type="SAM" id="MobiDB-lite"/>
    </source>
</evidence>
<reference evidence="2 3" key="1">
    <citation type="submission" date="2018-10" db="EMBL/GenBank/DDBJ databases">
        <authorList>
            <person name="Ekblom R."/>
            <person name="Jareborg N."/>
        </authorList>
    </citation>
    <scope>NUCLEOTIDE SEQUENCE [LARGE SCALE GENOMIC DNA]</scope>
    <source>
        <tissue evidence="2">Muscle</tissue>
    </source>
</reference>
<sequence length="79" mass="8385">MRRGPSGRPDVEPAFMKGRGGIVEQDGVTSRGGSGAVQRGGELRGTMGRRVCRTRVAVTLDLVSSPPHPHLPSSSHPQR</sequence>
<gene>
    <name evidence="2" type="ORF">BN2614_LOCUS1</name>
</gene>
<feature type="region of interest" description="Disordered" evidence="1">
    <location>
        <begin position="1"/>
        <end position="43"/>
    </location>
</feature>
<name>A0A9X9MD82_GULGU</name>
<dbReference type="EMBL" id="CYRY02046309">
    <property type="protein sequence ID" value="VCX41992.1"/>
    <property type="molecule type" value="Genomic_DNA"/>
</dbReference>
<dbReference type="Proteomes" id="UP000269945">
    <property type="component" value="Unassembled WGS sequence"/>
</dbReference>
<proteinExistence type="predicted"/>
<protein>
    <submittedName>
        <fullName evidence="2">Uncharacterized protein</fullName>
    </submittedName>
</protein>
<accession>A0A9X9MD82</accession>
<comment type="caution">
    <text evidence="2">The sequence shown here is derived from an EMBL/GenBank/DDBJ whole genome shotgun (WGS) entry which is preliminary data.</text>
</comment>
<feature type="non-terminal residue" evidence="2">
    <location>
        <position position="79"/>
    </location>
</feature>
<evidence type="ECO:0000313" key="2">
    <source>
        <dbReference type="EMBL" id="VCX41992.1"/>
    </source>
</evidence>
<organism evidence="2 3">
    <name type="scientific">Gulo gulo</name>
    <name type="common">Wolverine</name>
    <name type="synonym">Gluton</name>
    <dbReference type="NCBI Taxonomy" id="48420"/>
    <lineage>
        <taxon>Eukaryota</taxon>
        <taxon>Metazoa</taxon>
        <taxon>Chordata</taxon>
        <taxon>Craniata</taxon>
        <taxon>Vertebrata</taxon>
        <taxon>Euteleostomi</taxon>
        <taxon>Mammalia</taxon>
        <taxon>Eutheria</taxon>
        <taxon>Laurasiatheria</taxon>
        <taxon>Carnivora</taxon>
        <taxon>Caniformia</taxon>
        <taxon>Musteloidea</taxon>
        <taxon>Mustelidae</taxon>
        <taxon>Guloninae</taxon>
        <taxon>Gulo</taxon>
    </lineage>
</organism>
<dbReference type="AlphaFoldDB" id="A0A9X9MD82"/>